<dbReference type="InterPro" id="IPR050902">
    <property type="entry name" value="ABC_Transporter_SBP"/>
</dbReference>
<dbReference type="Gene3D" id="3.40.50.1980">
    <property type="entry name" value="Nitrogenase molybdenum iron protein domain"/>
    <property type="match status" value="2"/>
</dbReference>
<evidence type="ECO:0000313" key="2">
    <source>
        <dbReference type="EMBL" id="MDO6414938.1"/>
    </source>
</evidence>
<dbReference type="Pfam" id="PF01497">
    <property type="entry name" value="Peripla_BP_2"/>
    <property type="match status" value="1"/>
</dbReference>
<dbReference type="PANTHER" id="PTHR30535:SF34">
    <property type="entry name" value="MOLYBDATE-BINDING PROTEIN MOLA"/>
    <property type="match status" value="1"/>
</dbReference>
<reference evidence="2" key="1">
    <citation type="submission" date="2023-07" db="EMBL/GenBank/DDBJ databases">
        <authorList>
            <person name="Kim M."/>
        </authorList>
    </citation>
    <scope>NUCLEOTIDE SEQUENCE</scope>
    <source>
        <strain evidence="2">BIUV-7</strain>
    </source>
</reference>
<dbReference type="InterPro" id="IPR002491">
    <property type="entry name" value="ABC_transptr_periplasmic_BD"/>
</dbReference>
<organism evidence="2 3">
    <name type="scientific">Sphingomonas natans</name>
    <dbReference type="NCBI Taxonomy" id="3063330"/>
    <lineage>
        <taxon>Bacteria</taxon>
        <taxon>Pseudomonadati</taxon>
        <taxon>Pseudomonadota</taxon>
        <taxon>Alphaproteobacteria</taxon>
        <taxon>Sphingomonadales</taxon>
        <taxon>Sphingomonadaceae</taxon>
        <taxon>Sphingomonas</taxon>
    </lineage>
</organism>
<evidence type="ECO:0000313" key="3">
    <source>
        <dbReference type="Proteomes" id="UP001169764"/>
    </source>
</evidence>
<keyword evidence="3" id="KW-1185">Reference proteome</keyword>
<proteinExistence type="predicted"/>
<accession>A0ABT8Y9D5</accession>
<dbReference type="PANTHER" id="PTHR30535">
    <property type="entry name" value="VITAMIN B12-BINDING PROTEIN"/>
    <property type="match status" value="1"/>
</dbReference>
<name>A0ABT8Y9D5_9SPHN</name>
<dbReference type="EMBL" id="JAUOTP010000004">
    <property type="protein sequence ID" value="MDO6414938.1"/>
    <property type="molecule type" value="Genomic_DNA"/>
</dbReference>
<dbReference type="SUPFAM" id="SSF53807">
    <property type="entry name" value="Helical backbone' metal receptor"/>
    <property type="match status" value="1"/>
</dbReference>
<gene>
    <name evidence="2" type="ORF">Q4F19_11145</name>
</gene>
<feature type="domain" description="Fe/B12 periplasmic-binding" evidence="1">
    <location>
        <begin position="12"/>
        <end position="263"/>
    </location>
</feature>
<comment type="caution">
    <text evidence="2">The sequence shown here is derived from an EMBL/GenBank/DDBJ whole genome shotgun (WGS) entry which is preliminary data.</text>
</comment>
<dbReference type="PROSITE" id="PS50983">
    <property type="entry name" value="FE_B12_PBP"/>
    <property type="match status" value="1"/>
</dbReference>
<evidence type="ECO:0000259" key="1">
    <source>
        <dbReference type="PROSITE" id="PS50983"/>
    </source>
</evidence>
<sequence length="263" mass="27843">MAPAAAPQPPRRIISLNLCADQFVLALADRSQIAGLTRNATNADMSAEADKARGLHLLGQSAEEVLAIDPELIVGMGARRGAMAVLSAHHYPTLDLKSAESYDAIVASIRAVAEAVGHVARGEALIADMDRELAALSSRPGKGRVAAYYQRRGFMTGTGTLIDDLMTRVGLRNLAGVIGKPALSQLSLEELTAAQPDYLIIDSTSERIADQGTEMLHHPILARIPRLAIPQAWTVCGGPAYVLAARSLARQITQTSSGYSGAR</sequence>
<dbReference type="Proteomes" id="UP001169764">
    <property type="component" value="Unassembled WGS sequence"/>
</dbReference>
<protein>
    <submittedName>
        <fullName evidence="2">ABC transporter substrate-binding protein</fullName>
    </submittedName>
</protein>